<evidence type="ECO:0000313" key="2">
    <source>
        <dbReference type="EMBL" id="KAG6773628.1"/>
    </source>
</evidence>
<keyword evidence="1" id="KW-0812">Transmembrane</keyword>
<feature type="transmembrane region" description="Helical" evidence="1">
    <location>
        <begin position="84"/>
        <end position="101"/>
    </location>
</feature>
<protein>
    <recommendedName>
        <fullName evidence="4">Tetratricopeptide repeat (TPR)-like superfamily protein</fullName>
    </recommendedName>
</protein>
<sequence length="390" mass="45147">MGSIKTFSAYPPSSQFQNLKLSKDCFFFNPLKPSLCSFNPLNIHDRHRLRISSKHSCISPFPQILTSSLSKTNYKFTNFLSEKVLVSLVGAFIFIGSFGLITRQSLALPAQTTGSSVNLEEKRDAHMEKSEDEEMFEKVLEMEPRNVEALKVVVYGKMRRGQTKEAVKYVERLIDIEPEQVEWRLLEALCYEMMGQLSKAKTLFKEILIERPLLLRALHVISLKRDATDRWMQRLEHGTVEPFQSVLLSEVFVGLALVMHKSLEGPAVFEMLNKALEVARHEKRVTEERNIRILIAQMLVVKGELEEALKKFQDLVSDNPRDFRPYLCQGIIYSLLGRKEAAAEHFETYQSLVPDEFPQRIFLDDVVLEAKTKSREWFQEEFQPEFSYKK</sequence>
<dbReference type="OrthoDB" id="2012659at2759"/>
<dbReference type="PANTHER" id="PTHR36350">
    <property type="entry name" value="TRANSMEMBRANE PROTEIN"/>
    <property type="match status" value="1"/>
</dbReference>
<name>A0A8X7ZWJ7_POPTO</name>
<reference evidence="2" key="1">
    <citation type="journal article" date="2020" name="bioRxiv">
        <title>Hybrid origin of Populus tomentosa Carr. identified through genome sequencing and phylogenomic analysis.</title>
        <authorList>
            <person name="An X."/>
            <person name="Gao K."/>
            <person name="Chen Z."/>
            <person name="Li J."/>
            <person name="Yang X."/>
            <person name="Yang X."/>
            <person name="Zhou J."/>
            <person name="Guo T."/>
            <person name="Zhao T."/>
            <person name="Huang S."/>
            <person name="Miao D."/>
            <person name="Khan W.U."/>
            <person name="Rao P."/>
            <person name="Ye M."/>
            <person name="Lei B."/>
            <person name="Liao W."/>
            <person name="Wang J."/>
            <person name="Ji L."/>
            <person name="Li Y."/>
            <person name="Guo B."/>
            <person name="Mustafa N.S."/>
            <person name="Li S."/>
            <person name="Yun Q."/>
            <person name="Keller S.R."/>
            <person name="Mao J."/>
            <person name="Zhang R."/>
            <person name="Strauss S.H."/>
        </authorList>
    </citation>
    <scope>NUCLEOTIDE SEQUENCE</scope>
    <source>
        <strain evidence="2">GM15</strain>
        <tissue evidence="2">Leaf</tissue>
    </source>
</reference>
<comment type="caution">
    <text evidence="2">The sequence shown here is derived from an EMBL/GenBank/DDBJ whole genome shotgun (WGS) entry which is preliminary data.</text>
</comment>
<keyword evidence="1" id="KW-1133">Transmembrane helix</keyword>
<dbReference type="Proteomes" id="UP000886885">
    <property type="component" value="Chromosome 5D"/>
</dbReference>
<evidence type="ECO:0008006" key="4">
    <source>
        <dbReference type="Google" id="ProtNLM"/>
    </source>
</evidence>
<dbReference type="EMBL" id="JAAWWB010000010">
    <property type="protein sequence ID" value="KAG6773628.1"/>
    <property type="molecule type" value="Genomic_DNA"/>
</dbReference>
<evidence type="ECO:0000313" key="3">
    <source>
        <dbReference type="Proteomes" id="UP000886885"/>
    </source>
</evidence>
<dbReference type="PANTHER" id="PTHR36350:SF3">
    <property type="entry name" value="TRANSMEMBRANE PROTEIN"/>
    <property type="match status" value="1"/>
</dbReference>
<dbReference type="Pfam" id="PF13432">
    <property type="entry name" value="TPR_16"/>
    <property type="match status" value="1"/>
</dbReference>
<keyword evidence="1" id="KW-0472">Membrane</keyword>
<dbReference type="AlphaFoldDB" id="A0A8X7ZWJ7"/>
<gene>
    <name evidence="2" type="ORF">POTOM_020920</name>
</gene>
<proteinExistence type="predicted"/>
<organism evidence="2 3">
    <name type="scientific">Populus tomentosa</name>
    <name type="common">Chinese white poplar</name>
    <dbReference type="NCBI Taxonomy" id="118781"/>
    <lineage>
        <taxon>Eukaryota</taxon>
        <taxon>Viridiplantae</taxon>
        <taxon>Streptophyta</taxon>
        <taxon>Embryophyta</taxon>
        <taxon>Tracheophyta</taxon>
        <taxon>Spermatophyta</taxon>
        <taxon>Magnoliopsida</taxon>
        <taxon>eudicotyledons</taxon>
        <taxon>Gunneridae</taxon>
        <taxon>Pentapetalae</taxon>
        <taxon>rosids</taxon>
        <taxon>fabids</taxon>
        <taxon>Malpighiales</taxon>
        <taxon>Salicaceae</taxon>
        <taxon>Saliceae</taxon>
        <taxon>Populus</taxon>
    </lineage>
</organism>
<evidence type="ECO:0000256" key="1">
    <source>
        <dbReference type="SAM" id="Phobius"/>
    </source>
</evidence>
<dbReference type="Pfam" id="PF14559">
    <property type="entry name" value="TPR_19"/>
    <property type="match status" value="1"/>
</dbReference>
<accession>A0A8X7ZWJ7</accession>
<keyword evidence="3" id="KW-1185">Reference proteome</keyword>